<comment type="caution">
    <text evidence="1">The sequence shown here is derived from an EMBL/GenBank/DDBJ whole genome shotgun (WGS) entry which is preliminary data.</text>
</comment>
<proteinExistence type="predicted"/>
<keyword evidence="2" id="KW-1185">Reference proteome</keyword>
<dbReference type="Proteomes" id="UP001050808">
    <property type="component" value="Unassembled WGS sequence"/>
</dbReference>
<accession>A0ABQ3QS74</accession>
<reference evidence="1" key="1">
    <citation type="submission" date="2024-05" db="EMBL/GenBank/DDBJ databases">
        <title>Whole genome shotgun sequence of Streptomyces violascens NBRC 12920.</title>
        <authorList>
            <person name="Komaki H."/>
            <person name="Tamura T."/>
        </authorList>
    </citation>
    <scope>NUCLEOTIDE SEQUENCE</scope>
    <source>
        <strain evidence="1">NBRC 12920</strain>
    </source>
</reference>
<sequence>MISVEDRAGARGSALVCGGLVLQSFEPAQQRLLVGFESTDPISEIHFLHLRNVLI</sequence>
<gene>
    <name evidence="1" type="ORF">Sviol_45290</name>
</gene>
<evidence type="ECO:0000313" key="1">
    <source>
        <dbReference type="EMBL" id="GHI40121.1"/>
    </source>
</evidence>
<protein>
    <submittedName>
        <fullName evidence="1">Uncharacterized protein</fullName>
    </submittedName>
</protein>
<organism evidence="1 2">
    <name type="scientific">Streptomyces violascens</name>
    <dbReference type="NCBI Taxonomy" id="67381"/>
    <lineage>
        <taxon>Bacteria</taxon>
        <taxon>Bacillati</taxon>
        <taxon>Actinomycetota</taxon>
        <taxon>Actinomycetes</taxon>
        <taxon>Kitasatosporales</taxon>
        <taxon>Streptomycetaceae</taxon>
        <taxon>Streptomyces</taxon>
    </lineage>
</organism>
<dbReference type="EMBL" id="BNDY01000017">
    <property type="protein sequence ID" value="GHI40121.1"/>
    <property type="molecule type" value="Genomic_DNA"/>
</dbReference>
<name>A0ABQ3QS74_9ACTN</name>
<evidence type="ECO:0000313" key="2">
    <source>
        <dbReference type="Proteomes" id="UP001050808"/>
    </source>
</evidence>